<dbReference type="PANTHER" id="PTHR40703:SF1">
    <property type="entry name" value="TRNA (PSEUDOURIDINE(54)-N(1))-METHYLTRANSFERASE"/>
    <property type="match status" value="1"/>
</dbReference>
<comment type="catalytic activity">
    <reaction evidence="6">
        <text>pseudouridine(54) in tRNA + S-adenosyl-L-methionine = N(1)-methylpseudouridine(54) in tRNA + S-adenosyl-L-homocysteine + H(+)</text>
        <dbReference type="Rhea" id="RHEA:55292"/>
        <dbReference type="Rhea" id="RHEA-COMP:14140"/>
        <dbReference type="Rhea" id="RHEA-COMP:14141"/>
        <dbReference type="ChEBI" id="CHEBI:15378"/>
        <dbReference type="ChEBI" id="CHEBI:57856"/>
        <dbReference type="ChEBI" id="CHEBI:59789"/>
        <dbReference type="ChEBI" id="CHEBI:65314"/>
        <dbReference type="ChEBI" id="CHEBI:74890"/>
        <dbReference type="EC" id="2.1.1.257"/>
    </reaction>
</comment>
<dbReference type="CDD" id="cd18087">
    <property type="entry name" value="TrmY-like"/>
    <property type="match status" value="1"/>
</dbReference>
<keyword evidence="2 6" id="KW-0489">Methyltransferase</keyword>
<evidence type="ECO:0000256" key="4">
    <source>
        <dbReference type="ARBA" id="ARBA00022691"/>
    </source>
</evidence>
<dbReference type="eggNOG" id="arCOG01239">
    <property type="taxonomic scope" value="Archaea"/>
</dbReference>
<keyword evidence="3 6" id="KW-0808">Transferase</keyword>
<dbReference type="EC" id="2.1.1.257" evidence="6"/>
<feature type="binding site" evidence="6">
    <location>
        <position position="146"/>
    </location>
    <ligand>
        <name>S-adenosyl-L-methionine</name>
        <dbReference type="ChEBI" id="CHEBI:59789"/>
    </ligand>
</feature>
<dbReference type="InterPro" id="IPR029028">
    <property type="entry name" value="Alpha/beta_knot_MTases"/>
</dbReference>
<evidence type="ECO:0000256" key="1">
    <source>
        <dbReference type="ARBA" id="ARBA00022490"/>
    </source>
</evidence>
<comment type="caution">
    <text evidence="6">Lacks conserved residue(s) required for the propagation of feature annotation.</text>
</comment>
<dbReference type="AlphaFoldDB" id="N0BNP6"/>
<evidence type="ECO:0000256" key="5">
    <source>
        <dbReference type="ARBA" id="ARBA00022694"/>
    </source>
</evidence>
<comment type="function">
    <text evidence="6">Specifically catalyzes the N1-methylation of pseudouridine at position 54 (Psi54) in tRNAs.</text>
</comment>
<keyword evidence="8" id="KW-1185">Reference proteome</keyword>
<name>N0BNP6_9EURY</name>
<feature type="binding site" evidence="6">
    <location>
        <position position="179"/>
    </location>
    <ligand>
        <name>S-adenosyl-L-methionine</name>
        <dbReference type="ChEBI" id="CHEBI:59789"/>
    </ligand>
</feature>
<gene>
    <name evidence="6" type="primary">trmY</name>
    <name evidence="7" type="ORF">Asulf_01984</name>
</gene>
<dbReference type="GO" id="GO:0008175">
    <property type="term" value="F:tRNA methyltransferase activity"/>
    <property type="evidence" value="ECO:0007669"/>
    <property type="project" value="UniProtKB-UniRule"/>
</dbReference>
<dbReference type="InterPro" id="IPR029026">
    <property type="entry name" value="tRNA_m1G_MTases_N"/>
</dbReference>
<dbReference type="OrthoDB" id="27492at2157"/>
<accession>N0BNP6</accession>
<dbReference type="GeneID" id="15393618"/>
<dbReference type="InterPro" id="IPR007158">
    <property type="entry name" value="TrmY"/>
</dbReference>
<evidence type="ECO:0000313" key="8">
    <source>
        <dbReference type="Proteomes" id="UP000013307"/>
    </source>
</evidence>
<feature type="binding site" evidence="6">
    <location>
        <position position="125"/>
    </location>
    <ligand>
        <name>S-adenosyl-L-methionine</name>
        <dbReference type="ChEBI" id="CHEBI:59789"/>
    </ligand>
</feature>
<evidence type="ECO:0000256" key="3">
    <source>
        <dbReference type="ARBA" id="ARBA00022679"/>
    </source>
</evidence>
<dbReference type="NCBIfam" id="NF002560">
    <property type="entry name" value="PRK02135.1"/>
    <property type="match status" value="1"/>
</dbReference>
<dbReference type="HAMAP" id="MF_00587">
    <property type="entry name" value="tRNA_methyltr_TrmY"/>
    <property type="match status" value="1"/>
</dbReference>
<dbReference type="RefSeq" id="WP_015591546.1">
    <property type="nucleotide sequence ID" value="NC_021169.1"/>
</dbReference>
<dbReference type="KEGG" id="ast:Asulf_01984"/>
<protein>
    <recommendedName>
        <fullName evidence="6">tRNA (pseudouridine(54)-N(1))-methyltransferase</fullName>
        <ecNumber evidence="6">2.1.1.257</ecNumber>
    </recommendedName>
</protein>
<dbReference type="Proteomes" id="UP000013307">
    <property type="component" value="Chromosome"/>
</dbReference>
<dbReference type="PANTHER" id="PTHR40703">
    <property type="entry name" value="TRNA (PSEUDOURIDINE(54)-N(1))-METHYLTRANSFERASE"/>
    <property type="match status" value="1"/>
</dbReference>
<evidence type="ECO:0000256" key="2">
    <source>
        <dbReference type="ARBA" id="ARBA00022603"/>
    </source>
</evidence>
<dbReference type="GO" id="GO:0005737">
    <property type="term" value="C:cytoplasm"/>
    <property type="evidence" value="ECO:0007669"/>
    <property type="project" value="UniProtKB-SubCell"/>
</dbReference>
<dbReference type="STRING" id="387631.Asulf_01984"/>
<dbReference type="Gene3D" id="3.40.1280.10">
    <property type="match status" value="1"/>
</dbReference>
<dbReference type="GO" id="GO:0008757">
    <property type="term" value="F:S-adenosylmethionine-dependent methyltransferase activity"/>
    <property type="evidence" value="ECO:0007669"/>
    <property type="project" value="UniProtKB-UniRule"/>
</dbReference>
<comment type="subunit">
    <text evidence="6">Homodimer.</text>
</comment>
<proteinExistence type="inferred from homology"/>
<keyword evidence="5 6" id="KW-0819">tRNA processing</keyword>
<evidence type="ECO:0000313" key="7">
    <source>
        <dbReference type="EMBL" id="AGK61950.1"/>
    </source>
</evidence>
<dbReference type="Pfam" id="PF04013">
    <property type="entry name" value="Methyltrn_RNA_2"/>
    <property type="match status" value="1"/>
</dbReference>
<evidence type="ECO:0000256" key="6">
    <source>
        <dbReference type="HAMAP-Rule" id="MF_00587"/>
    </source>
</evidence>
<reference evidence="7 8" key="1">
    <citation type="journal article" date="2013" name="Genome Announc.">
        <title>Complete Genome Sequence of the Thermophilic and Facultatively Chemolithoautotrophic Sulfate Reducer Archaeoglobus sulfaticallidus Strain PM70-1T.</title>
        <authorList>
            <person name="Stokke R."/>
            <person name="Hocking W.P."/>
            <person name="Steinsbu B.O."/>
            <person name="Steen I.H."/>
        </authorList>
    </citation>
    <scope>NUCLEOTIDE SEQUENCE [LARGE SCALE GENOMIC DNA]</scope>
    <source>
        <strain evidence="7">PM70-1</strain>
    </source>
</reference>
<dbReference type="GO" id="GO:0030488">
    <property type="term" value="P:tRNA methylation"/>
    <property type="evidence" value="ECO:0007669"/>
    <property type="project" value="UniProtKB-UniRule"/>
</dbReference>
<organism evidence="7 8">
    <name type="scientific">Archaeoglobus sulfaticallidus PM70-1</name>
    <dbReference type="NCBI Taxonomy" id="387631"/>
    <lineage>
        <taxon>Archaea</taxon>
        <taxon>Methanobacteriati</taxon>
        <taxon>Methanobacteriota</taxon>
        <taxon>Archaeoglobi</taxon>
        <taxon>Archaeoglobales</taxon>
        <taxon>Archaeoglobaceae</taxon>
        <taxon>Archaeoglobus</taxon>
    </lineage>
</organism>
<keyword evidence="4 6" id="KW-0949">S-adenosyl-L-methionine</keyword>
<dbReference type="SUPFAM" id="SSF75217">
    <property type="entry name" value="alpha/beta knot"/>
    <property type="match status" value="1"/>
</dbReference>
<dbReference type="HOGENOM" id="CLU_107018_0_0_2"/>
<dbReference type="EMBL" id="CP005290">
    <property type="protein sequence ID" value="AGK61950.1"/>
    <property type="molecule type" value="Genomic_DNA"/>
</dbReference>
<keyword evidence="1 6" id="KW-0963">Cytoplasm</keyword>
<comment type="similarity">
    <text evidence="6">Belongs to the methyltransferase superfamily. TrmY family.</text>
</comment>
<sequence length="198" mass="21921">MKRVFIIIGNKARTSEFSLNDLPGAGRMDVICRFIAQSLLVSHGVRKDSTAIAVLLGGPQKSLKFKGDSIKYMSPDERNVAGLIRKALKAKATDEWLEGSPGVYVSRKGIGEILDELEGYRILYLREDGEDFHKVAEERDYAFVLGDHLGVSENMEDEILKRADGVVSVSPISLQADQCVVILHNILDRFSIRGGCRV</sequence>
<comment type="subcellular location">
    <subcellularLocation>
        <location evidence="6">Cytoplasm</location>
    </subcellularLocation>
</comment>